<proteinExistence type="predicted"/>
<evidence type="ECO:0000256" key="1">
    <source>
        <dbReference type="SAM" id="MobiDB-lite"/>
    </source>
</evidence>
<dbReference type="AlphaFoldDB" id="A0A1A3TM17"/>
<organism evidence="2 3">
    <name type="scientific">Mycolicibacter sinensis (strain JDM601)</name>
    <name type="common">Mycobacterium sinense</name>
    <dbReference type="NCBI Taxonomy" id="875328"/>
    <lineage>
        <taxon>Bacteria</taxon>
        <taxon>Bacillati</taxon>
        <taxon>Actinomycetota</taxon>
        <taxon>Actinomycetes</taxon>
        <taxon>Mycobacteriales</taxon>
        <taxon>Mycobacteriaceae</taxon>
        <taxon>Mycolicibacter</taxon>
    </lineage>
</organism>
<feature type="compositionally biased region" description="Acidic residues" evidence="1">
    <location>
        <begin position="235"/>
        <end position="248"/>
    </location>
</feature>
<sequence>MADTSLPDHLPNLRADRQPPHPSWLPRQRRGTTPQMIGRYPDFDVLESQDSWDEATRKVVLDRLEPPGPLRFFTAAEEPTLRAFCDIVLAQDAEPRVPVAEFIDAKLADGRLDGYQYADMPDDRDTWRLVLQGLDEAARDRYGRASFADAEVATQLALVNQFSRGWLQEGGFAQLNSSRAWSVCMRMTLSAFYSHPWAWNEIGFGGPAYPRGFMRLGGPSGPSAVREPFEAPGATDEDPVELVQEEDS</sequence>
<feature type="region of interest" description="Disordered" evidence="1">
    <location>
        <begin position="1"/>
        <end position="37"/>
    </location>
</feature>
<gene>
    <name evidence="2" type="ORF">A5648_11490</name>
</gene>
<dbReference type="RefSeq" id="WP_065026283.1">
    <property type="nucleotide sequence ID" value="NZ_LZMF01000137.1"/>
</dbReference>
<accession>A0A1A3TM17</accession>
<feature type="region of interest" description="Disordered" evidence="1">
    <location>
        <begin position="220"/>
        <end position="248"/>
    </location>
</feature>
<protein>
    <recommendedName>
        <fullName evidence="4">Gluconate 2-dehydrogenase subunit 3 family protein</fullName>
    </recommendedName>
</protein>
<dbReference type="Pfam" id="PF13618">
    <property type="entry name" value="Gluconate_2-dh3"/>
    <property type="match status" value="1"/>
</dbReference>
<dbReference type="EMBL" id="LZMF01000137">
    <property type="protein sequence ID" value="OBK83720.1"/>
    <property type="molecule type" value="Genomic_DNA"/>
</dbReference>
<reference evidence="3" key="1">
    <citation type="submission" date="2016-06" db="EMBL/GenBank/DDBJ databases">
        <authorList>
            <person name="Sutton G."/>
            <person name="Brinkac L."/>
            <person name="Sanka R."/>
            <person name="Adams M."/>
            <person name="Lau E."/>
            <person name="Garcia-Basteiro A."/>
            <person name="Lopez-Varela E."/>
            <person name="Palencia S."/>
        </authorList>
    </citation>
    <scope>NUCLEOTIDE SEQUENCE [LARGE SCALE GENOMIC DNA]</scope>
    <source>
        <strain evidence="3">1274684.2</strain>
    </source>
</reference>
<dbReference type="Proteomes" id="UP000093759">
    <property type="component" value="Unassembled WGS sequence"/>
</dbReference>
<name>A0A1A3TM17_MYCSD</name>
<evidence type="ECO:0000313" key="3">
    <source>
        <dbReference type="Proteomes" id="UP000093759"/>
    </source>
</evidence>
<evidence type="ECO:0000313" key="2">
    <source>
        <dbReference type="EMBL" id="OBK83720.1"/>
    </source>
</evidence>
<dbReference type="InterPro" id="IPR027056">
    <property type="entry name" value="Gluconate_2DH_su3"/>
</dbReference>
<evidence type="ECO:0008006" key="4">
    <source>
        <dbReference type="Google" id="ProtNLM"/>
    </source>
</evidence>
<comment type="caution">
    <text evidence="2">The sequence shown here is derived from an EMBL/GenBank/DDBJ whole genome shotgun (WGS) entry which is preliminary data.</text>
</comment>